<feature type="domain" description="ABC transmembrane type-1" evidence="12">
    <location>
        <begin position="333"/>
        <end position="426"/>
    </location>
</feature>
<feature type="transmembrane region" description="Helical" evidence="10">
    <location>
        <begin position="398"/>
        <end position="424"/>
    </location>
</feature>
<keyword evidence="7 10" id="KW-1133">Transmembrane helix</keyword>
<dbReference type="PANTHER" id="PTHR24223:SF443">
    <property type="entry name" value="MULTIDRUG-RESISTANCE LIKE PROTEIN 1, ISOFORM I"/>
    <property type="match status" value="1"/>
</dbReference>
<name>A0A226DBG0_FOLCA</name>
<dbReference type="SMART" id="SM00382">
    <property type="entry name" value="AAA"/>
    <property type="match status" value="1"/>
</dbReference>
<dbReference type="GO" id="GO:0140359">
    <property type="term" value="F:ABC-type transporter activity"/>
    <property type="evidence" value="ECO:0007669"/>
    <property type="project" value="InterPro"/>
</dbReference>
<dbReference type="PROSITE" id="PS50929">
    <property type="entry name" value="ABC_TM1F"/>
    <property type="match status" value="2"/>
</dbReference>
<dbReference type="PROSITE" id="PS50893">
    <property type="entry name" value="ABC_TRANSPORTER_2"/>
    <property type="match status" value="1"/>
</dbReference>
<sequence length="949" mass="106711">MDDSNSPLSKIEDLLASAIDQVEQEIVRQENEMLTLKNKVDAFKQSVAKFNDAVQRLTLAHFSDFGPGDLRKILNLPSGVVVVALAKRVVQRAQTWVPAALSKKMTLAFCLMVRLQREDIKFSWIQILFWTLSLIVEGILLRSAVIKWDEVQDSIIRKAYLVRYMVFPLVAVENAIQLLMGLRNFWESRKLSQEKTMDNLAQDPTIFNFWMDTIFWKSFQKKSLQLKPFDLKEAYSYANGHLSQTSINGPESTSCNAINLLFASFGKQFAISGLQRICQELLAFAAPEILRIMVTHFTYTMNKTTWKDYFYVTALITSLIARNILGLFYWKNTIKLHAWNEAFLKKIGLARQLEVDSLWRSLTRLGCMVTSFTVAPVIVLLVVLVMKSSLDGESINAGIMFAALSIINIITVPLLTVPALAMLLSQTSVGIKRINKFLNLEEFQTQKSYVKFDKITNDDTSIKLENAYLSWDSKKSTLKNLHFSIPPGSLVAIVGESGSGKSSLLQAMLGNMFITKGKIDVNGKIAYVPESTWTRKTTIKENILLHNPFNKQTYLDVINACELDTDLSCLPMRDDTQILDNGSNLSGGQRQRISLGRAAYSGSDIYLMDQPMSALDGKTANKVYTKLLSLNGLLKEKTRIVATDYSELIADADIVLQLDDGEVKYFGPNRTIYKERTRSKFCEDDETDILSSYDVHPQCNDNSELSESVKPTEDRPPVKKSLYVYEGGVTRLTMGITLVICSVGSLLNVVTKDVDILESSFPQNLQGTVLNFLLLLSAIFTTCYATPIFLVFVAPLALIIISFSLVLGTLSGLCSIKAFGIENETMREIQEALLENNKAYFLYMAGTFCGEGCKYDVNSAKPKFLVLDEVTANCDENMEVLIQKIVSEQFKDSTVLIVAHRIKTLLDCDRIMVLDVGRIKEFDTISNLLNLKSDFYEMVKSDELFTRDL</sequence>
<dbReference type="GO" id="GO:0016020">
    <property type="term" value="C:membrane"/>
    <property type="evidence" value="ECO:0007669"/>
    <property type="project" value="UniProtKB-SubCell"/>
</dbReference>
<feature type="domain" description="ABC transmembrane type-1" evidence="12">
    <location>
        <begin position="742"/>
        <end position="833"/>
    </location>
</feature>
<feature type="transmembrane region" description="Helical" evidence="10">
    <location>
        <begin position="122"/>
        <end position="141"/>
    </location>
</feature>
<dbReference type="PROSITE" id="PS00211">
    <property type="entry name" value="ABC_TRANSPORTER_1"/>
    <property type="match status" value="1"/>
</dbReference>
<evidence type="ECO:0000256" key="10">
    <source>
        <dbReference type="SAM" id="Phobius"/>
    </source>
</evidence>
<dbReference type="InterPro" id="IPR050173">
    <property type="entry name" value="ABC_transporter_C-like"/>
</dbReference>
<comment type="subcellular location">
    <subcellularLocation>
        <location evidence="1">Vacuole membrane</location>
        <topology evidence="1">Multi-pass membrane protein</topology>
    </subcellularLocation>
</comment>
<dbReference type="CDD" id="cd03250">
    <property type="entry name" value="ABCC_MRP_domain1"/>
    <property type="match status" value="1"/>
</dbReference>
<dbReference type="GO" id="GO:0016887">
    <property type="term" value="F:ATP hydrolysis activity"/>
    <property type="evidence" value="ECO:0007669"/>
    <property type="project" value="InterPro"/>
</dbReference>
<evidence type="ECO:0000256" key="9">
    <source>
        <dbReference type="SAM" id="Coils"/>
    </source>
</evidence>
<dbReference type="InterPro" id="IPR027417">
    <property type="entry name" value="P-loop_NTPase"/>
</dbReference>
<dbReference type="PANTHER" id="PTHR24223">
    <property type="entry name" value="ATP-BINDING CASSETTE SUB-FAMILY C"/>
    <property type="match status" value="1"/>
</dbReference>
<dbReference type="OrthoDB" id="6500128at2759"/>
<evidence type="ECO:0000256" key="1">
    <source>
        <dbReference type="ARBA" id="ARBA00004128"/>
    </source>
</evidence>
<dbReference type="InterPro" id="IPR036640">
    <property type="entry name" value="ABC1_TM_sf"/>
</dbReference>
<keyword evidence="5" id="KW-0547">Nucleotide-binding</keyword>
<dbReference type="Pfam" id="PF00005">
    <property type="entry name" value="ABC_tran"/>
    <property type="match status" value="1"/>
</dbReference>
<protein>
    <submittedName>
        <fullName evidence="13">Multidrug resistance-associated protein 1</fullName>
    </submittedName>
</protein>
<keyword evidence="2" id="KW-0813">Transport</keyword>
<dbReference type="SUPFAM" id="SSF90123">
    <property type="entry name" value="ABC transporter transmembrane region"/>
    <property type="match status" value="2"/>
</dbReference>
<keyword evidence="9" id="KW-0175">Coiled coil</keyword>
<gene>
    <name evidence="13" type="ORF">Fcan01_22347</name>
</gene>
<feature type="transmembrane region" description="Helical" evidence="10">
    <location>
        <begin position="309"/>
        <end position="330"/>
    </location>
</feature>
<comment type="caution">
    <text evidence="13">The sequence shown here is derived from an EMBL/GenBank/DDBJ whole genome shotgun (WGS) entry which is preliminary data.</text>
</comment>
<dbReference type="InterPro" id="IPR011527">
    <property type="entry name" value="ABC1_TM_dom"/>
</dbReference>
<accession>A0A226DBG0</accession>
<dbReference type="Proteomes" id="UP000198287">
    <property type="component" value="Unassembled WGS sequence"/>
</dbReference>
<keyword evidence="8 10" id="KW-0472">Membrane</keyword>
<dbReference type="EMBL" id="LNIX01000024">
    <property type="protein sequence ID" value="OXA42885.1"/>
    <property type="molecule type" value="Genomic_DNA"/>
</dbReference>
<dbReference type="InterPro" id="IPR003439">
    <property type="entry name" value="ABC_transporter-like_ATP-bd"/>
</dbReference>
<evidence type="ECO:0000313" key="14">
    <source>
        <dbReference type="Proteomes" id="UP000198287"/>
    </source>
</evidence>
<keyword evidence="6" id="KW-0067">ATP-binding</keyword>
<evidence type="ECO:0000256" key="8">
    <source>
        <dbReference type="ARBA" id="ARBA00023136"/>
    </source>
</evidence>
<evidence type="ECO:0000259" key="12">
    <source>
        <dbReference type="PROSITE" id="PS50929"/>
    </source>
</evidence>
<reference evidence="13 14" key="1">
    <citation type="submission" date="2015-12" db="EMBL/GenBank/DDBJ databases">
        <title>The genome of Folsomia candida.</title>
        <authorList>
            <person name="Faddeeva A."/>
            <person name="Derks M.F."/>
            <person name="Anvar Y."/>
            <person name="Smit S."/>
            <person name="Van Straalen N."/>
            <person name="Roelofs D."/>
        </authorList>
    </citation>
    <scope>NUCLEOTIDE SEQUENCE [LARGE SCALE GENOMIC DNA]</scope>
    <source>
        <strain evidence="13 14">VU population</strain>
        <tissue evidence="13">Whole body</tissue>
    </source>
</reference>
<feature type="transmembrane region" description="Helical" evidence="10">
    <location>
        <begin position="772"/>
        <end position="792"/>
    </location>
</feature>
<feature type="coiled-coil region" evidence="9">
    <location>
        <begin position="12"/>
        <end position="46"/>
    </location>
</feature>
<keyword evidence="4" id="KW-0677">Repeat</keyword>
<evidence type="ECO:0000256" key="3">
    <source>
        <dbReference type="ARBA" id="ARBA00022692"/>
    </source>
</evidence>
<dbReference type="Gene3D" id="1.20.1560.10">
    <property type="entry name" value="ABC transporter type 1, transmembrane domain"/>
    <property type="match status" value="2"/>
</dbReference>
<keyword evidence="3 10" id="KW-0812">Transmembrane</keyword>
<dbReference type="SUPFAM" id="SSF52540">
    <property type="entry name" value="P-loop containing nucleoside triphosphate hydrolases"/>
    <property type="match status" value="2"/>
</dbReference>
<feature type="domain" description="ABC transporter" evidence="11">
    <location>
        <begin position="462"/>
        <end position="685"/>
    </location>
</feature>
<evidence type="ECO:0000256" key="2">
    <source>
        <dbReference type="ARBA" id="ARBA00022448"/>
    </source>
</evidence>
<keyword evidence="14" id="KW-1185">Reference proteome</keyword>
<feature type="transmembrane region" description="Helical" evidence="10">
    <location>
        <begin position="161"/>
        <end position="182"/>
    </location>
</feature>
<feature type="transmembrane region" description="Helical" evidence="10">
    <location>
        <begin position="732"/>
        <end position="751"/>
    </location>
</feature>
<evidence type="ECO:0000256" key="4">
    <source>
        <dbReference type="ARBA" id="ARBA00022737"/>
    </source>
</evidence>
<dbReference type="GO" id="GO:0005524">
    <property type="term" value="F:ATP binding"/>
    <property type="evidence" value="ECO:0007669"/>
    <property type="project" value="UniProtKB-KW"/>
</dbReference>
<evidence type="ECO:0000259" key="11">
    <source>
        <dbReference type="PROSITE" id="PS50893"/>
    </source>
</evidence>
<dbReference type="AlphaFoldDB" id="A0A226DBG0"/>
<evidence type="ECO:0000256" key="7">
    <source>
        <dbReference type="ARBA" id="ARBA00022989"/>
    </source>
</evidence>
<dbReference type="FunFam" id="3.40.50.300:FF:000997">
    <property type="entry name" value="Multidrug resistance-associated protein 1"/>
    <property type="match status" value="1"/>
</dbReference>
<feature type="transmembrane region" description="Helical" evidence="10">
    <location>
        <begin position="362"/>
        <end position="386"/>
    </location>
</feature>
<proteinExistence type="predicted"/>
<dbReference type="InterPro" id="IPR003593">
    <property type="entry name" value="AAA+_ATPase"/>
</dbReference>
<organism evidence="13 14">
    <name type="scientific">Folsomia candida</name>
    <name type="common">Springtail</name>
    <dbReference type="NCBI Taxonomy" id="158441"/>
    <lineage>
        <taxon>Eukaryota</taxon>
        <taxon>Metazoa</taxon>
        <taxon>Ecdysozoa</taxon>
        <taxon>Arthropoda</taxon>
        <taxon>Hexapoda</taxon>
        <taxon>Collembola</taxon>
        <taxon>Entomobryomorpha</taxon>
        <taxon>Isotomoidea</taxon>
        <taxon>Isotomidae</taxon>
        <taxon>Proisotominae</taxon>
        <taxon>Folsomia</taxon>
    </lineage>
</organism>
<dbReference type="InterPro" id="IPR017871">
    <property type="entry name" value="ABC_transporter-like_CS"/>
</dbReference>
<feature type="transmembrane region" description="Helical" evidence="10">
    <location>
        <begin position="798"/>
        <end position="819"/>
    </location>
</feature>
<evidence type="ECO:0000256" key="5">
    <source>
        <dbReference type="ARBA" id="ARBA00022741"/>
    </source>
</evidence>
<evidence type="ECO:0000313" key="13">
    <source>
        <dbReference type="EMBL" id="OXA42885.1"/>
    </source>
</evidence>
<dbReference type="Gene3D" id="3.40.50.300">
    <property type="entry name" value="P-loop containing nucleotide triphosphate hydrolases"/>
    <property type="match status" value="2"/>
</dbReference>
<evidence type="ECO:0000256" key="6">
    <source>
        <dbReference type="ARBA" id="ARBA00022840"/>
    </source>
</evidence>